<proteinExistence type="predicted"/>
<sequence>MDWRTSFRFPEILVRAVNPCAALPRRLSDALNPLTGQSRPIDAALFLHTVRAGRLMVIDQRLRGYLSPAYCTWPSDTLRCIVTCPMSEEARQSLLFVACSHRDGREREKAVGHLGEFPGSLTLAAALIRSVDWVPQVRSAARDAVVRMLRTCAIDDVVAVWPIVLQLQHRERSTDGWLAEKVEGWAFASASDGFLCRARQAGGPDVRVWAYRKSLERGETSLLPQALMQPDPRIGLHALRHAQATLDARSMGALAASGLRAPHPVVRREGLRALAAVDVVAARAALPAALLDRSAGVRRLAAYLARQGGADARATWRAALDRPAAQAHAGALASLAEDPQEEDAARFRRCLPETRSVVRQHALKGLLRIGQPIPPEVVGQQLQLGGGRVLATLAAAVRDSAIVIDPSLVLGVLADPEVGNDGRVRLIGLLGFAGLWAGLKLLLAARTGDVDRRWWLAAVDDWIGRSETYAPLGDMRKRALLDATTERAAELGPARVSQIQAALLRH</sequence>
<protein>
    <recommendedName>
        <fullName evidence="3">HEAT repeat domain-containing protein</fullName>
    </recommendedName>
</protein>
<evidence type="ECO:0000313" key="1">
    <source>
        <dbReference type="EMBL" id="AWV05869.1"/>
    </source>
</evidence>
<dbReference type="Proteomes" id="UP000249447">
    <property type="component" value="Chromosome"/>
</dbReference>
<accession>A0A2U9T8P8</accession>
<dbReference type="KEGG" id="lmb:C9I47_0143"/>
<evidence type="ECO:0008006" key="3">
    <source>
        <dbReference type="Google" id="ProtNLM"/>
    </source>
</evidence>
<name>A0A2U9T8P8_9GAMM</name>
<reference evidence="1 2" key="1">
    <citation type="submission" date="2018-05" db="EMBL/GenBank/DDBJ databases">
        <title>The complete genome of Lysobacter maris HZ9B, a marine bacterium antagonistic against terrestrial plant pathogens.</title>
        <authorList>
            <person name="Zhang X.-Q."/>
        </authorList>
    </citation>
    <scope>NUCLEOTIDE SEQUENCE [LARGE SCALE GENOMIC DNA]</scope>
    <source>
        <strain evidence="1 2">HZ9B</strain>
    </source>
</reference>
<evidence type="ECO:0000313" key="2">
    <source>
        <dbReference type="Proteomes" id="UP000249447"/>
    </source>
</evidence>
<dbReference type="AlphaFoldDB" id="A0A2U9T8P8"/>
<dbReference type="EMBL" id="CP029843">
    <property type="protein sequence ID" value="AWV05869.1"/>
    <property type="molecule type" value="Genomic_DNA"/>
</dbReference>
<organism evidence="1 2">
    <name type="scientific">Marilutibacter maris</name>
    <dbReference type="NCBI Taxonomy" id="1605891"/>
    <lineage>
        <taxon>Bacteria</taxon>
        <taxon>Pseudomonadati</taxon>
        <taxon>Pseudomonadota</taxon>
        <taxon>Gammaproteobacteria</taxon>
        <taxon>Lysobacterales</taxon>
        <taxon>Lysobacteraceae</taxon>
        <taxon>Marilutibacter</taxon>
    </lineage>
</organism>
<keyword evidence="2" id="KW-1185">Reference proteome</keyword>
<dbReference type="OrthoDB" id="6037683at2"/>
<dbReference type="RefSeq" id="WP_145985392.1">
    <property type="nucleotide sequence ID" value="NZ_CP029843.1"/>
</dbReference>
<gene>
    <name evidence="1" type="ORF">C9I47_0143</name>
</gene>